<dbReference type="PANTHER" id="PTHR44757:SF4">
    <property type="entry name" value="DIGUANYLATE CYCLASE DGCE-RELATED"/>
    <property type="match status" value="1"/>
</dbReference>
<evidence type="ECO:0000313" key="7">
    <source>
        <dbReference type="EMBL" id="MBE9070157.1"/>
    </source>
</evidence>
<dbReference type="InterPro" id="IPR029787">
    <property type="entry name" value="Nucleotide_cyclase"/>
</dbReference>
<dbReference type="InterPro" id="IPR052155">
    <property type="entry name" value="Biofilm_reg_signaling"/>
</dbReference>
<dbReference type="PROSITE" id="PS50887">
    <property type="entry name" value="GGDEF"/>
    <property type="match status" value="1"/>
</dbReference>
<dbReference type="EMBL" id="JADEXP010000382">
    <property type="protein sequence ID" value="MBE9070157.1"/>
    <property type="molecule type" value="Genomic_DNA"/>
</dbReference>
<evidence type="ECO:0000259" key="4">
    <source>
        <dbReference type="PROSITE" id="PS50113"/>
    </source>
</evidence>
<name>A0A928ZZ36_LEPEC</name>
<dbReference type="SMART" id="SM00267">
    <property type="entry name" value="GGDEF"/>
    <property type="match status" value="1"/>
</dbReference>
<dbReference type="Gene3D" id="3.30.450.20">
    <property type="entry name" value="PAS domain"/>
    <property type="match status" value="2"/>
</dbReference>
<dbReference type="InterPro" id="IPR001610">
    <property type="entry name" value="PAC"/>
</dbReference>
<organism evidence="7 8">
    <name type="scientific">Leptolyngbya cf. ectocarpi LEGE 11479</name>
    <dbReference type="NCBI Taxonomy" id="1828722"/>
    <lineage>
        <taxon>Bacteria</taxon>
        <taxon>Bacillati</taxon>
        <taxon>Cyanobacteriota</taxon>
        <taxon>Cyanophyceae</taxon>
        <taxon>Leptolyngbyales</taxon>
        <taxon>Leptolyngbyaceae</taxon>
        <taxon>Leptolyngbya group</taxon>
        <taxon>Leptolyngbya</taxon>
    </lineage>
</organism>
<evidence type="ECO:0000313" key="8">
    <source>
        <dbReference type="Proteomes" id="UP000615026"/>
    </source>
</evidence>
<reference evidence="7" key="1">
    <citation type="submission" date="2020-10" db="EMBL/GenBank/DDBJ databases">
        <authorList>
            <person name="Castelo-Branco R."/>
            <person name="Eusebio N."/>
            <person name="Adriana R."/>
            <person name="Vieira A."/>
            <person name="Brugerolle De Fraissinette N."/>
            <person name="Rezende De Castro R."/>
            <person name="Schneider M.P."/>
            <person name="Vasconcelos V."/>
            <person name="Leao P.N."/>
        </authorList>
    </citation>
    <scope>NUCLEOTIDE SEQUENCE</scope>
    <source>
        <strain evidence="7">LEGE 11479</strain>
    </source>
</reference>
<dbReference type="InterPro" id="IPR013767">
    <property type="entry name" value="PAS_fold"/>
</dbReference>
<evidence type="ECO:0000256" key="1">
    <source>
        <dbReference type="PROSITE-ProRule" id="PRU00169"/>
    </source>
</evidence>
<dbReference type="InterPro" id="IPR000014">
    <property type="entry name" value="PAS"/>
</dbReference>
<feature type="domain" description="PAS" evidence="3">
    <location>
        <begin position="279"/>
        <end position="353"/>
    </location>
</feature>
<dbReference type="CDD" id="cd01949">
    <property type="entry name" value="GGDEF"/>
    <property type="match status" value="1"/>
</dbReference>
<dbReference type="PROSITE" id="PS50112">
    <property type="entry name" value="PAS"/>
    <property type="match status" value="1"/>
</dbReference>
<sequence>MTTGIDALLIEDNLSDAQLFQELLTSSELLETTLHHAERFNEAIMALETNHNNFDVVLLDLCLPDGQGVELVKQIKALVPKVPVVVLTGIQDQNVAIAALQEGAQDYLVKSDTFSPERLQRLGYVDVGNLLAKTIQYAIERTELTKKLEISEERYALAVQGANDGIWDWDLRTNTICYSRRWQTMLGLDDSNISNAPEEWLTRIHADDRSDFEQQLQAHLDFHWSNFQCEYRILHSDGSYRWMLTRGMALWDEKGHPYRIAGSQTDVTDRKKLEQSLHQEKELAQITLHSIGDAVITTDEYGYIKDFNPVAEKLTGWLAKEAKQRSISEVCQIIDSNTRRPLENPALQAIKEKQAISLSNHPTLISKTGQEFAIGDSAAPIRSAVGEVLGTVLIFHDVTEERGRAKQLAWQASHDPLTELYNRKKFINSLDDAIDELSTQESQHMLCYMDLDHFKAVNDTCGHAAGDHLLRQVADLWRDQIRQTDVLARLGGDEFGLLLYNCKVTRASQIAESFCRSIQAFRFLYDGKVFSIGVSVGIVPITSNNVGSEQAMQLADAACYTAKNKGRNRVQIYHPDDDGIHRQTEDVQWFSRVTEALDEDQFQLYYQTIEAAVPDSTDTRLCEILLRLPNRRTGTISPPMAFLPTAERYSLMPRIDRWVVDRFFTYLVSHTPAPNTIYSVNLSGSSLNDESFISFLEEQLKQYPVNPQILCFEITETLAIANLQKTADLILKLKKIGCHFALDDFGSGMSSFSYLKHLPVDYLKIDGNFVKEAPTDEVLCAMLQSINNIGHIMGLKTIAEYVENAAVLEKVRSLGIDYAQGYAISRPQPLL</sequence>
<proteinExistence type="predicted"/>
<feature type="domain" description="GGDEF" evidence="6">
    <location>
        <begin position="442"/>
        <end position="575"/>
    </location>
</feature>
<dbReference type="FunFam" id="3.30.70.270:FF:000001">
    <property type="entry name" value="Diguanylate cyclase domain protein"/>
    <property type="match status" value="1"/>
</dbReference>
<dbReference type="InterPro" id="IPR000700">
    <property type="entry name" value="PAS-assoc_C"/>
</dbReference>
<dbReference type="SMART" id="SM00091">
    <property type="entry name" value="PAS"/>
    <property type="match status" value="2"/>
</dbReference>
<evidence type="ECO:0000259" key="3">
    <source>
        <dbReference type="PROSITE" id="PS50112"/>
    </source>
</evidence>
<evidence type="ECO:0000259" key="5">
    <source>
        <dbReference type="PROSITE" id="PS50883"/>
    </source>
</evidence>
<dbReference type="PROSITE" id="PS50883">
    <property type="entry name" value="EAL"/>
    <property type="match status" value="1"/>
</dbReference>
<dbReference type="InterPro" id="IPR035919">
    <property type="entry name" value="EAL_sf"/>
</dbReference>
<dbReference type="InterPro" id="IPR001633">
    <property type="entry name" value="EAL_dom"/>
</dbReference>
<dbReference type="NCBIfam" id="TIGR00229">
    <property type="entry name" value="sensory_box"/>
    <property type="match status" value="2"/>
</dbReference>
<dbReference type="Pfam" id="PF08447">
    <property type="entry name" value="PAS_3"/>
    <property type="match status" value="1"/>
</dbReference>
<evidence type="ECO:0000259" key="2">
    <source>
        <dbReference type="PROSITE" id="PS50110"/>
    </source>
</evidence>
<dbReference type="Pfam" id="PF00072">
    <property type="entry name" value="Response_reg"/>
    <property type="match status" value="1"/>
</dbReference>
<feature type="modified residue" description="4-aspartylphosphate" evidence="1">
    <location>
        <position position="60"/>
    </location>
</feature>
<dbReference type="CDD" id="cd00130">
    <property type="entry name" value="PAS"/>
    <property type="match status" value="2"/>
</dbReference>
<dbReference type="SMART" id="SM00448">
    <property type="entry name" value="REC"/>
    <property type="match status" value="1"/>
</dbReference>
<comment type="caution">
    <text evidence="7">The sequence shown here is derived from an EMBL/GenBank/DDBJ whole genome shotgun (WGS) entry which is preliminary data.</text>
</comment>
<dbReference type="Gene3D" id="3.20.20.450">
    <property type="entry name" value="EAL domain"/>
    <property type="match status" value="1"/>
</dbReference>
<dbReference type="Gene3D" id="3.40.50.2300">
    <property type="match status" value="1"/>
</dbReference>
<dbReference type="SUPFAM" id="SSF55073">
    <property type="entry name" value="Nucleotide cyclase"/>
    <property type="match status" value="1"/>
</dbReference>
<dbReference type="Gene3D" id="3.30.70.270">
    <property type="match status" value="1"/>
</dbReference>
<dbReference type="PANTHER" id="PTHR44757">
    <property type="entry name" value="DIGUANYLATE CYCLASE DGCP"/>
    <property type="match status" value="1"/>
</dbReference>
<dbReference type="InterPro" id="IPR000160">
    <property type="entry name" value="GGDEF_dom"/>
</dbReference>
<dbReference type="Pfam" id="PF00563">
    <property type="entry name" value="EAL"/>
    <property type="match status" value="1"/>
</dbReference>
<evidence type="ECO:0000259" key="6">
    <source>
        <dbReference type="PROSITE" id="PS50887"/>
    </source>
</evidence>
<dbReference type="CDD" id="cd01948">
    <property type="entry name" value="EAL"/>
    <property type="match status" value="1"/>
</dbReference>
<dbReference type="InterPro" id="IPR013655">
    <property type="entry name" value="PAS_fold_3"/>
</dbReference>
<dbReference type="GO" id="GO:0006355">
    <property type="term" value="P:regulation of DNA-templated transcription"/>
    <property type="evidence" value="ECO:0007669"/>
    <property type="project" value="InterPro"/>
</dbReference>
<dbReference type="NCBIfam" id="TIGR00254">
    <property type="entry name" value="GGDEF"/>
    <property type="match status" value="1"/>
</dbReference>
<dbReference type="InterPro" id="IPR035965">
    <property type="entry name" value="PAS-like_dom_sf"/>
</dbReference>
<dbReference type="PROSITE" id="PS50110">
    <property type="entry name" value="RESPONSE_REGULATORY"/>
    <property type="match status" value="1"/>
</dbReference>
<feature type="domain" description="PAC" evidence="4">
    <location>
        <begin position="358"/>
        <end position="410"/>
    </location>
</feature>
<dbReference type="SUPFAM" id="SSF52172">
    <property type="entry name" value="CheY-like"/>
    <property type="match status" value="1"/>
</dbReference>
<dbReference type="InterPro" id="IPR043128">
    <property type="entry name" value="Rev_trsase/Diguanyl_cyclase"/>
</dbReference>
<keyword evidence="1" id="KW-0597">Phosphoprotein</keyword>
<dbReference type="Proteomes" id="UP000615026">
    <property type="component" value="Unassembled WGS sequence"/>
</dbReference>
<dbReference type="InterPro" id="IPR001789">
    <property type="entry name" value="Sig_transdc_resp-reg_receiver"/>
</dbReference>
<dbReference type="GO" id="GO:0000160">
    <property type="term" value="P:phosphorelay signal transduction system"/>
    <property type="evidence" value="ECO:0007669"/>
    <property type="project" value="InterPro"/>
</dbReference>
<dbReference type="Pfam" id="PF00989">
    <property type="entry name" value="PAS"/>
    <property type="match status" value="1"/>
</dbReference>
<gene>
    <name evidence="7" type="ORF">IQ260_26300</name>
</gene>
<dbReference type="SUPFAM" id="SSF55785">
    <property type="entry name" value="PYP-like sensor domain (PAS domain)"/>
    <property type="match status" value="2"/>
</dbReference>
<dbReference type="SMART" id="SM00052">
    <property type="entry name" value="EAL"/>
    <property type="match status" value="1"/>
</dbReference>
<dbReference type="Pfam" id="PF00990">
    <property type="entry name" value="GGDEF"/>
    <property type="match status" value="1"/>
</dbReference>
<keyword evidence="8" id="KW-1185">Reference proteome</keyword>
<dbReference type="AlphaFoldDB" id="A0A928ZZ36"/>
<feature type="domain" description="EAL" evidence="5">
    <location>
        <begin position="586"/>
        <end position="831"/>
    </location>
</feature>
<dbReference type="SUPFAM" id="SSF141868">
    <property type="entry name" value="EAL domain-like"/>
    <property type="match status" value="1"/>
</dbReference>
<dbReference type="PROSITE" id="PS50113">
    <property type="entry name" value="PAC"/>
    <property type="match status" value="2"/>
</dbReference>
<protein>
    <submittedName>
        <fullName evidence="7">EAL domain-containing protein</fullName>
    </submittedName>
</protein>
<dbReference type="SMART" id="SM00086">
    <property type="entry name" value="PAC"/>
    <property type="match status" value="2"/>
</dbReference>
<dbReference type="InterPro" id="IPR011006">
    <property type="entry name" value="CheY-like_superfamily"/>
</dbReference>
<feature type="domain" description="Response regulatory" evidence="2">
    <location>
        <begin position="6"/>
        <end position="125"/>
    </location>
</feature>
<feature type="domain" description="PAC" evidence="4">
    <location>
        <begin position="227"/>
        <end position="279"/>
    </location>
</feature>
<accession>A0A928ZZ36</accession>